<dbReference type="UniPathway" id="UPA00051">
    <property type="reaction ID" value="UER00082"/>
</dbReference>
<dbReference type="PIRSF" id="PIRSF000382">
    <property type="entry name" value="MeTrfase_B12_ind"/>
    <property type="match status" value="1"/>
</dbReference>
<evidence type="ECO:0000256" key="8">
    <source>
        <dbReference type="ARBA" id="ARBA00022833"/>
    </source>
</evidence>
<feature type="binding site" evidence="12">
    <location>
        <position position="676"/>
    </location>
    <ligand>
        <name>Zn(2+)</name>
        <dbReference type="ChEBI" id="CHEBI:29105"/>
        <label>1</label>
        <note>catalytic</note>
    </ligand>
</feature>
<evidence type="ECO:0000256" key="6">
    <source>
        <dbReference type="ARBA" id="ARBA00022679"/>
    </source>
</evidence>
<dbReference type="STRING" id="555500.I215_05425"/>
<evidence type="ECO:0000256" key="7">
    <source>
        <dbReference type="ARBA" id="ARBA00022723"/>
    </source>
</evidence>
<comment type="catalytic activity">
    <reaction evidence="10">
        <text>5-methyltetrahydropteroyltri-L-glutamate + L-homocysteine = tetrahydropteroyltri-L-glutamate + L-methionine</text>
        <dbReference type="Rhea" id="RHEA:21196"/>
        <dbReference type="ChEBI" id="CHEBI:57844"/>
        <dbReference type="ChEBI" id="CHEBI:58140"/>
        <dbReference type="ChEBI" id="CHEBI:58199"/>
        <dbReference type="ChEBI" id="CHEBI:58207"/>
        <dbReference type="EC" id="2.1.1.14"/>
    </reaction>
</comment>
<keyword evidence="17" id="KW-1185">Reference proteome</keyword>
<comment type="cofactor">
    <cofactor evidence="12">
        <name>Zn(2+)</name>
        <dbReference type="ChEBI" id="CHEBI:29105"/>
    </cofactor>
    <text evidence="12">Binds 2 Zn(2+) ions per subunit.</text>
</comment>
<dbReference type="eggNOG" id="COG0620">
    <property type="taxonomic scope" value="Bacteria"/>
</dbReference>
<dbReference type="FunFam" id="3.20.20.210:FF:000003">
    <property type="entry name" value="5-methyltetrahydropteroyltriglutamate--homocysteine methyltransferase"/>
    <property type="match status" value="1"/>
</dbReference>
<dbReference type="NCBIfam" id="TIGR01371">
    <property type="entry name" value="met_syn_B12ind"/>
    <property type="match status" value="1"/>
</dbReference>
<dbReference type="GO" id="GO:0032259">
    <property type="term" value="P:methylation"/>
    <property type="evidence" value="ECO:0007669"/>
    <property type="project" value="UniProtKB-KW"/>
</dbReference>
<dbReference type="Pfam" id="PF01717">
    <property type="entry name" value="Meth_synt_2"/>
    <property type="match status" value="1"/>
</dbReference>
<evidence type="ECO:0000256" key="1">
    <source>
        <dbReference type="ARBA" id="ARBA00002777"/>
    </source>
</evidence>
<feature type="binding site" evidence="10">
    <location>
        <position position="117"/>
    </location>
    <ligand>
        <name>5-methyltetrahydropteroyltri-L-glutamate</name>
        <dbReference type="ChEBI" id="CHEBI:58207"/>
    </ligand>
</feature>
<dbReference type="Pfam" id="PF08267">
    <property type="entry name" value="Meth_synt_1"/>
    <property type="match status" value="1"/>
</dbReference>
<feature type="binding site" evidence="10">
    <location>
        <position position="654"/>
    </location>
    <ligand>
        <name>Zn(2+)</name>
        <dbReference type="ChEBI" id="CHEBI:29105"/>
        <note>catalytic</note>
    </ligand>
</feature>
<dbReference type="FunFam" id="3.20.20.210:FF:000002">
    <property type="entry name" value="5-methyltetrahydropteroyltriglutamate--homocysteine methyltransferase"/>
    <property type="match status" value="1"/>
</dbReference>
<proteinExistence type="inferred from homology"/>
<feature type="binding site" evidence="10 11">
    <location>
        <position position="572"/>
    </location>
    <ligand>
        <name>5-methyltetrahydropteroyltri-L-glutamate</name>
        <dbReference type="ChEBI" id="CHEBI:58207"/>
    </ligand>
</feature>
<feature type="binding site" evidence="11">
    <location>
        <position position="18"/>
    </location>
    <ligand>
        <name>5-methyltetrahydropteroyltri-L-glutamate</name>
        <dbReference type="ChEBI" id="CHEBI:58207"/>
    </ligand>
</feature>
<feature type="binding site" evidence="10">
    <location>
        <position position="737"/>
    </location>
    <ligand>
        <name>Zn(2+)</name>
        <dbReference type="ChEBI" id="CHEBI:29105"/>
        <note>catalytic</note>
    </ligand>
</feature>
<keyword evidence="9 10" id="KW-0486">Methionine biosynthesis</keyword>
<feature type="binding site" evidence="10 11">
    <location>
        <position position="610"/>
    </location>
    <ligand>
        <name>L-homocysteine</name>
        <dbReference type="ChEBI" id="CHEBI:58199"/>
    </ligand>
</feature>
<dbReference type="HAMAP" id="MF_00172">
    <property type="entry name" value="Meth_synth"/>
    <property type="match status" value="1"/>
</dbReference>
<name>K2QM91_9FLAO</name>
<dbReference type="OrthoDB" id="244285at2"/>
<dbReference type="GO" id="GO:0071265">
    <property type="term" value="P:L-methionine biosynthetic process"/>
    <property type="evidence" value="ECO:0007669"/>
    <property type="project" value="UniProtKB-ARBA"/>
</dbReference>
<feature type="binding site" evidence="10">
    <location>
        <position position="495"/>
    </location>
    <ligand>
        <name>L-homocysteine</name>
        <dbReference type="ChEBI" id="CHEBI:58199"/>
    </ligand>
</feature>
<dbReference type="Proteomes" id="UP000007364">
    <property type="component" value="Unassembled WGS sequence"/>
</dbReference>
<accession>K2QM91</accession>
<feature type="binding site" evidence="10">
    <location>
        <position position="676"/>
    </location>
    <ligand>
        <name>Zn(2+)</name>
        <dbReference type="ChEBI" id="CHEBI:29105"/>
        <note>catalytic</note>
    </ligand>
</feature>
<evidence type="ECO:0000259" key="14">
    <source>
        <dbReference type="Pfam" id="PF01717"/>
    </source>
</evidence>
<dbReference type="Gene3D" id="3.20.20.210">
    <property type="match status" value="2"/>
</dbReference>
<evidence type="ECO:0000313" key="17">
    <source>
        <dbReference type="Proteomes" id="UP000007364"/>
    </source>
</evidence>
<dbReference type="EC" id="2.1.1.14" evidence="10"/>
<evidence type="ECO:0000256" key="2">
    <source>
        <dbReference type="ARBA" id="ARBA00004681"/>
    </source>
</evidence>
<evidence type="ECO:0000259" key="15">
    <source>
        <dbReference type="Pfam" id="PF08267"/>
    </source>
</evidence>
<feature type="binding site" evidence="12">
    <location>
        <position position="654"/>
    </location>
    <ligand>
        <name>Zn(2+)</name>
        <dbReference type="ChEBI" id="CHEBI:29105"/>
        <label>1</label>
        <note>catalytic</note>
    </ligand>
</feature>
<dbReference type="RefSeq" id="WP_008990957.1">
    <property type="nucleotide sequence ID" value="NZ_AMSG01000004.1"/>
</dbReference>
<keyword evidence="6 10" id="KW-0808">Transferase</keyword>
<dbReference type="InterPro" id="IPR002629">
    <property type="entry name" value="Met_Synth_C/arc"/>
</dbReference>
<feature type="domain" description="Cobalamin-independent methionine synthase MetE C-terminal/archaeal" evidence="14">
    <location>
        <begin position="437"/>
        <end position="759"/>
    </location>
</feature>
<feature type="binding site" evidence="10">
    <location>
        <position position="616"/>
    </location>
    <ligand>
        <name>5-methyltetrahydropteroyltri-L-glutamate</name>
        <dbReference type="ChEBI" id="CHEBI:58207"/>
    </ligand>
</feature>
<evidence type="ECO:0000256" key="9">
    <source>
        <dbReference type="ARBA" id="ARBA00023167"/>
    </source>
</evidence>
<keyword evidence="8 10" id="KW-0862">Zinc</keyword>
<feature type="active site" description="Proton donor" evidence="10 13">
    <location>
        <position position="705"/>
    </location>
</feature>
<keyword evidence="10" id="KW-0677">Repeat</keyword>
<feature type="binding site" evidence="12">
    <location>
        <position position="737"/>
    </location>
    <ligand>
        <name>Zn(2+)</name>
        <dbReference type="ChEBI" id="CHEBI:29105"/>
        <label>1</label>
        <note>catalytic</note>
    </ligand>
</feature>
<dbReference type="CDD" id="cd03312">
    <property type="entry name" value="CIMS_N_terminal_like"/>
    <property type="match status" value="1"/>
</dbReference>
<feature type="binding site" evidence="11">
    <location>
        <position position="122"/>
    </location>
    <ligand>
        <name>5-methyltetrahydropteroyltri-L-glutamate</name>
        <dbReference type="ChEBI" id="CHEBI:58207"/>
    </ligand>
</feature>
<reference evidence="16 17" key="1">
    <citation type="journal article" date="2012" name="J. Bacteriol.">
        <title>Genome Sequence of Galbibacter marinum Type Strain ck-I2-15.</title>
        <authorList>
            <person name="Lai Q."/>
            <person name="Li C."/>
            <person name="Shao Z."/>
        </authorList>
    </citation>
    <scope>NUCLEOTIDE SEQUENCE [LARGE SCALE GENOMIC DNA]</scope>
    <source>
        <strain evidence="17">ck-I2-15</strain>
    </source>
</reference>
<feature type="binding site" evidence="10 11">
    <location>
        <begin position="442"/>
        <end position="444"/>
    </location>
    <ligand>
        <name>L-methionine</name>
        <dbReference type="ChEBI" id="CHEBI:57844"/>
    </ligand>
</feature>
<feature type="binding site" evidence="10 11">
    <location>
        <position position="495"/>
    </location>
    <ligand>
        <name>L-methionine</name>
        <dbReference type="ChEBI" id="CHEBI:57844"/>
    </ligand>
</feature>
<dbReference type="PANTHER" id="PTHR30519">
    <property type="entry name" value="5-METHYLTETRAHYDROPTEROYLTRIGLUTAMATE--HOMOCYSTEINE METHYLTRANSFERASE"/>
    <property type="match status" value="1"/>
</dbReference>
<feature type="binding site" evidence="10 11">
    <location>
        <begin position="442"/>
        <end position="444"/>
    </location>
    <ligand>
        <name>L-homocysteine</name>
        <dbReference type="ChEBI" id="CHEBI:58199"/>
    </ligand>
</feature>
<feature type="binding site" evidence="12">
    <location>
        <position position="652"/>
    </location>
    <ligand>
        <name>Zn(2+)</name>
        <dbReference type="ChEBI" id="CHEBI:29105"/>
        <label>1</label>
        <note>catalytic</note>
    </ligand>
</feature>
<dbReference type="InterPro" id="IPR038071">
    <property type="entry name" value="UROD/MetE-like_sf"/>
</dbReference>
<dbReference type="PATRIC" id="fig|555500.3.peg.1120"/>
<organism evidence="16 17">
    <name type="scientific">Galbibacter marinus</name>
    <dbReference type="NCBI Taxonomy" id="555500"/>
    <lineage>
        <taxon>Bacteria</taxon>
        <taxon>Pseudomonadati</taxon>
        <taxon>Bacteroidota</taxon>
        <taxon>Flavobacteriia</taxon>
        <taxon>Flavobacteriales</taxon>
        <taxon>Flavobacteriaceae</taxon>
        <taxon>Galbibacter</taxon>
    </lineage>
</organism>
<keyword evidence="4 10" id="KW-0489">Methyltransferase</keyword>
<evidence type="ECO:0000256" key="12">
    <source>
        <dbReference type="PIRSR" id="PIRSR000382-2"/>
    </source>
</evidence>
<comment type="cofactor">
    <cofactor evidence="10">
        <name>Zn(2+)</name>
        <dbReference type="ChEBI" id="CHEBI:29105"/>
    </cofactor>
    <text evidence="10">Binds 1 zinc ion per subunit.</text>
</comment>
<evidence type="ECO:0000256" key="10">
    <source>
        <dbReference type="HAMAP-Rule" id="MF_00172"/>
    </source>
</evidence>
<keyword evidence="5 10" id="KW-0028">Amino-acid biosynthesis</keyword>
<evidence type="ECO:0000313" key="16">
    <source>
        <dbReference type="EMBL" id="EKF55967.1"/>
    </source>
</evidence>
<comment type="caution">
    <text evidence="10">Lacks conserved residue(s) required for the propagation of feature annotation.</text>
</comment>
<comment type="similarity">
    <text evidence="3 10">Belongs to the vitamin-B12 independent methionine synthase family.</text>
</comment>
<evidence type="ECO:0000256" key="5">
    <source>
        <dbReference type="ARBA" id="ARBA00022605"/>
    </source>
</evidence>
<feature type="domain" description="Cobalamin-independent methionine synthase MetE N-terminal" evidence="15">
    <location>
        <begin position="3"/>
        <end position="314"/>
    </location>
</feature>
<gene>
    <name evidence="10" type="primary">metE</name>
    <name evidence="16" type="ORF">I215_05425</name>
</gene>
<sequence length="772" mass="88066">MITHNLGYPRIGTKRALKFALEDYWSGKITQDTLLLKAKQLRKEHWLVQQNNGIEIIPTNDFSFYDQVLDLSFTLGAIAPRYMESFNIPDRSLDLYFAMARGQQREGADVIAMEMTKWFDTNYHYIVPEFYKDQVFDLNTDKILNELQEAIELGITPKPVLIGPISYLLLGKEKEPGFDRLDLLEKLLPIYIELLQQIKENGANWIQIDEPFLVMDIAKDMQDQYTVVFDRIAKEVPELKVILATYFGDLGHCSSWVTKLPVHALHVDLVRGRDSYSTVLESLDPNISLSLGIVDGRNIWKNDYKVSLKLIQKAIGVLGASRVMLAPSCSLLHVPFDLDQEKETESLPSEVKSWMAFAKQKLKEIVHLSELAVDSLGNVSVLEQNMKVHRDKLHSDLIHNRQVKLAVSDLEDSDAVRKSEFKARQSLQKQHLRLPIFPTTTIGSFPQTSQIRALRSKLRNTRIDQGEYDSQIAQVIKETILWQQQIGLDVLVHGEFERNDMVEYFGEQLEGFAFTNFGWVQSYGSRAVKPPIIYGDVFRPHPMTVKWTSYAQGLTDLPVKGMLTGPVTILQWSFVRNDQPRETTANQIALAISEEVKDLEKAGIQIIQIDEPAIREGLPLKRGDWDTYLNWAIKAFRISASKVQDTTQIHTHMCYSEFNDIIKHIAAMDADVITIETSRSHMELLDAFVDFKYPNEIGPGVYDIHSPRVPSEKEMTALLEKAACLIPMENLWVNPDCGLKTRGWIETKDALLKMVSAAKALRRKYQGDLVSE</sequence>
<dbReference type="InterPro" id="IPR013215">
    <property type="entry name" value="Cbl-indep_Met_Synth_N"/>
</dbReference>
<dbReference type="GO" id="GO:0008270">
    <property type="term" value="F:zinc ion binding"/>
    <property type="evidence" value="ECO:0007669"/>
    <property type="project" value="InterPro"/>
</dbReference>
<protein>
    <recommendedName>
        <fullName evidence="10">5-methyltetrahydropteroyltriglutamate--homocysteine methyltransferase</fullName>
        <ecNumber evidence="10">2.1.1.14</ecNumber>
    </recommendedName>
    <alternativeName>
        <fullName evidence="10">Cobalamin-independent methionine synthase</fullName>
    </alternativeName>
    <alternativeName>
        <fullName evidence="10">Methionine synthase, vitamin-B12 independent isozyme</fullName>
    </alternativeName>
</protein>
<dbReference type="EMBL" id="AMSG01000004">
    <property type="protein sequence ID" value="EKF55967.1"/>
    <property type="molecule type" value="Genomic_DNA"/>
</dbReference>
<feature type="binding site" evidence="10 11">
    <location>
        <position position="610"/>
    </location>
    <ligand>
        <name>L-methionine</name>
        <dbReference type="ChEBI" id="CHEBI:57844"/>
    </ligand>
</feature>
<evidence type="ECO:0000256" key="11">
    <source>
        <dbReference type="PIRSR" id="PIRSR000382-1"/>
    </source>
</evidence>
<dbReference type="NCBIfam" id="NF003556">
    <property type="entry name" value="PRK05222.1"/>
    <property type="match status" value="1"/>
</dbReference>
<comment type="pathway">
    <text evidence="2 10">Amino-acid biosynthesis; L-methionine biosynthesis via de novo pathway; L-methionine from L-homocysteine (MetE route): step 1/1.</text>
</comment>
<keyword evidence="7 10" id="KW-0479">Metal-binding</keyword>
<dbReference type="SUPFAM" id="SSF51726">
    <property type="entry name" value="UROD/MetE-like"/>
    <property type="match status" value="2"/>
</dbReference>
<comment type="function">
    <text evidence="1 10">Catalyzes the transfer of a methyl group from 5-methyltetrahydrofolate to homocysteine resulting in methionine formation.</text>
</comment>
<dbReference type="CDD" id="cd03311">
    <property type="entry name" value="CIMS_C_terminal_like"/>
    <property type="match status" value="1"/>
</dbReference>
<evidence type="ECO:0000256" key="4">
    <source>
        <dbReference type="ARBA" id="ARBA00022603"/>
    </source>
</evidence>
<dbReference type="GO" id="GO:0003871">
    <property type="term" value="F:5-methyltetrahydropteroyltriglutamate-homocysteine S-methyltransferase activity"/>
    <property type="evidence" value="ECO:0007669"/>
    <property type="project" value="UniProtKB-UniRule"/>
</dbReference>
<comment type="caution">
    <text evidence="16">The sequence shown here is derived from an EMBL/GenBank/DDBJ whole genome shotgun (WGS) entry which is preliminary data.</text>
</comment>
<dbReference type="AlphaFoldDB" id="K2QM91"/>
<evidence type="ECO:0000256" key="13">
    <source>
        <dbReference type="PIRSR" id="PIRSR000382-3"/>
    </source>
</evidence>
<dbReference type="InterPro" id="IPR006276">
    <property type="entry name" value="Cobalamin-indep_Met_synthase"/>
</dbReference>
<evidence type="ECO:0000256" key="3">
    <source>
        <dbReference type="ARBA" id="ARBA00009553"/>
    </source>
</evidence>
<feature type="binding site" evidence="10">
    <location>
        <position position="652"/>
    </location>
    <ligand>
        <name>Zn(2+)</name>
        <dbReference type="ChEBI" id="CHEBI:29105"/>
        <note>catalytic</note>
    </ligand>
</feature>